<sequence length="95" mass="10413">RYAADPDATGCLVLEGAHCNDKPAREAACEFYIAAENLIRTYVAMRYPQEADRTTDFMGTLMAGLSAKARAGYSLERLQESVLLAGDVLERLLPD</sequence>
<reference evidence="1" key="2">
    <citation type="submission" date="2020-02" db="EMBL/GenBank/DDBJ databases">
        <authorList>
            <consortium name="NCBI Pathogen Detection Project"/>
        </authorList>
    </citation>
    <scope>NUCLEOTIDE SEQUENCE</scope>
    <source>
        <strain evidence="1">MA.1090801400</strain>
    </source>
</reference>
<protein>
    <submittedName>
        <fullName evidence="1">TetR/AcrR family transcriptional regulator</fullName>
    </submittedName>
</protein>
<proteinExistence type="predicted"/>
<dbReference type="EMBL" id="DAAVYZ010000026">
    <property type="protein sequence ID" value="HAF6465347.1"/>
    <property type="molecule type" value="Genomic_DNA"/>
</dbReference>
<name>A0A750RGU8_SALER</name>
<comment type="caution">
    <text evidence="1">The sequence shown here is derived from an EMBL/GenBank/DDBJ whole genome shotgun (WGS) entry which is preliminary data.</text>
</comment>
<gene>
    <name evidence="1" type="ORF">G8C53_004683</name>
</gene>
<reference evidence="1" key="1">
    <citation type="journal article" date="2018" name="Genome Biol.">
        <title>SKESA: strategic k-mer extension for scrupulous assemblies.</title>
        <authorList>
            <person name="Souvorov A."/>
            <person name="Agarwala R."/>
            <person name="Lipman D.J."/>
        </authorList>
    </citation>
    <scope>NUCLEOTIDE SEQUENCE</scope>
    <source>
        <strain evidence="1">MA.1090801400</strain>
    </source>
</reference>
<dbReference type="InterPro" id="IPR036271">
    <property type="entry name" value="Tet_transcr_reg_TetR-rel_C_sf"/>
</dbReference>
<feature type="non-terminal residue" evidence="1">
    <location>
        <position position="1"/>
    </location>
</feature>
<organism evidence="1">
    <name type="scientific">Salmonella enterica</name>
    <name type="common">Salmonella choleraesuis</name>
    <dbReference type="NCBI Taxonomy" id="28901"/>
    <lineage>
        <taxon>Bacteria</taxon>
        <taxon>Pseudomonadati</taxon>
        <taxon>Pseudomonadota</taxon>
        <taxon>Gammaproteobacteria</taxon>
        <taxon>Enterobacterales</taxon>
        <taxon>Enterobacteriaceae</taxon>
        <taxon>Salmonella</taxon>
    </lineage>
</organism>
<dbReference type="SUPFAM" id="SSF48498">
    <property type="entry name" value="Tetracyclin repressor-like, C-terminal domain"/>
    <property type="match status" value="1"/>
</dbReference>
<evidence type="ECO:0000313" key="1">
    <source>
        <dbReference type="EMBL" id="HAF6465347.1"/>
    </source>
</evidence>
<dbReference type="AlphaFoldDB" id="A0A750RGU8"/>
<accession>A0A750RGU8</accession>